<dbReference type="RefSeq" id="WP_121680063.1">
    <property type="nucleotide sequence ID" value="NZ_RCVZ01000004.1"/>
</dbReference>
<dbReference type="OrthoDB" id="5431035at2"/>
<dbReference type="Gene3D" id="1.10.1760.20">
    <property type="match status" value="1"/>
</dbReference>
<evidence type="ECO:0000256" key="1">
    <source>
        <dbReference type="SAM" id="Phobius"/>
    </source>
</evidence>
<dbReference type="AlphaFoldDB" id="A0A3L7K2K3"/>
<keyword evidence="1" id="KW-0812">Transmembrane</keyword>
<evidence type="ECO:0000313" key="3">
    <source>
        <dbReference type="Proteomes" id="UP000276770"/>
    </source>
</evidence>
<keyword evidence="1" id="KW-1133">Transmembrane helix</keyword>
<feature type="transmembrane region" description="Helical" evidence="1">
    <location>
        <begin position="116"/>
        <end position="139"/>
    </location>
</feature>
<proteinExistence type="predicted"/>
<evidence type="ECO:0000313" key="2">
    <source>
        <dbReference type="EMBL" id="RLQ96211.1"/>
    </source>
</evidence>
<feature type="transmembrane region" description="Helical" evidence="1">
    <location>
        <begin position="65"/>
        <end position="84"/>
    </location>
</feature>
<sequence>MLAFFVAISAIGAFIKIPSGVGSVALDSAPAMVAGVLASTWSGGIAAAGGHILSAMLSGFPLGPLHVIIALEMSLLAICFSLFYRKGYRKVAIVQFVIGNGVAAPLPFIPILGMGFYYSMLFPLIIASILNVSISCLVIERYRRKI</sequence>
<organism evidence="2 3">
    <name type="scientific">Falsibacillus albus</name>
    <dbReference type="NCBI Taxonomy" id="2478915"/>
    <lineage>
        <taxon>Bacteria</taxon>
        <taxon>Bacillati</taxon>
        <taxon>Bacillota</taxon>
        <taxon>Bacilli</taxon>
        <taxon>Bacillales</taxon>
        <taxon>Bacillaceae</taxon>
        <taxon>Falsibacillus</taxon>
    </lineage>
</organism>
<dbReference type="GO" id="GO:0022857">
    <property type="term" value="F:transmembrane transporter activity"/>
    <property type="evidence" value="ECO:0007669"/>
    <property type="project" value="InterPro"/>
</dbReference>
<dbReference type="Proteomes" id="UP000276770">
    <property type="component" value="Unassembled WGS sequence"/>
</dbReference>
<keyword evidence="3" id="KW-1185">Reference proteome</keyword>
<comment type="caution">
    <text evidence="2">The sequence shown here is derived from an EMBL/GenBank/DDBJ whole genome shotgun (WGS) entry which is preliminary data.</text>
</comment>
<dbReference type="EMBL" id="RCVZ01000004">
    <property type="protein sequence ID" value="RLQ96211.1"/>
    <property type="molecule type" value="Genomic_DNA"/>
</dbReference>
<gene>
    <name evidence="2" type="ORF">D9X91_07940</name>
</gene>
<protein>
    <submittedName>
        <fullName evidence="2">ECF transporter S component</fullName>
    </submittedName>
</protein>
<keyword evidence="1" id="KW-0472">Membrane</keyword>
<feature type="transmembrane region" description="Helical" evidence="1">
    <location>
        <begin position="91"/>
        <end position="110"/>
    </location>
</feature>
<accession>A0A3L7K2K3</accession>
<reference evidence="2 3" key="1">
    <citation type="submission" date="2018-10" db="EMBL/GenBank/DDBJ databases">
        <title>Falsibacillus sp. genome draft.</title>
        <authorList>
            <person name="Shi S."/>
        </authorList>
    </citation>
    <scope>NUCLEOTIDE SEQUENCE [LARGE SCALE GENOMIC DNA]</scope>
    <source>
        <strain evidence="2 3">GY 10110</strain>
    </source>
</reference>
<name>A0A3L7K2K3_9BACI</name>